<dbReference type="EMBL" id="JBCEZU010000002">
    <property type="protein sequence ID" value="KAK9541229.1"/>
    <property type="molecule type" value="Genomic_DNA"/>
</dbReference>
<feature type="compositionally biased region" description="Polar residues" evidence="1">
    <location>
        <begin position="22"/>
        <end position="38"/>
    </location>
</feature>
<evidence type="ECO:0000256" key="1">
    <source>
        <dbReference type="SAM" id="MobiDB-lite"/>
    </source>
</evidence>
<name>A0AAW1G2C1_ZOAVI</name>
<organism evidence="2 3">
    <name type="scientific">Zoarces viviparus</name>
    <name type="common">Viviparous eelpout</name>
    <name type="synonym">Blennius viviparus</name>
    <dbReference type="NCBI Taxonomy" id="48416"/>
    <lineage>
        <taxon>Eukaryota</taxon>
        <taxon>Metazoa</taxon>
        <taxon>Chordata</taxon>
        <taxon>Craniata</taxon>
        <taxon>Vertebrata</taxon>
        <taxon>Euteleostomi</taxon>
        <taxon>Actinopterygii</taxon>
        <taxon>Neopterygii</taxon>
        <taxon>Teleostei</taxon>
        <taxon>Neoteleostei</taxon>
        <taxon>Acanthomorphata</taxon>
        <taxon>Eupercaria</taxon>
        <taxon>Perciformes</taxon>
        <taxon>Cottioidei</taxon>
        <taxon>Zoarcales</taxon>
        <taxon>Zoarcidae</taxon>
        <taxon>Zoarcinae</taxon>
        <taxon>Zoarces</taxon>
    </lineage>
</organism>
<dbReference type="AlphaFoldDB" id="A0AAW1G2C1"/>
<accession>A0AAW1G2C1</accession>
<protein>
    <submittedName>
        <fullName evidence="2">Uncharacterized protein</fullName>
    </submittedName>
</protein>
<evidence type="ECO:0000313" key="3">
    <source>
        <dbReference type="Proteomes" id="UP001488805"/>
    </source>
</evidence>
<evidence type="ECO:0000313" key="2">
    <source>
        <dbReference type="EMBL" id="KAK9541229.1"/>
    </source>
</evidence>
<proteinExistence type="predicted"/>
<sequence length="88" mass="9623">MRACDYNVEAVITAESDEPLSETHQPLCQSSEDQSSQRGAARGCPLQTRKSRRAAHKSDAANVIAPQLQRIGRLHCDESIGSGDVLFR</sequence>
<feature type="region of interest" description="Disordered" evidence="1">
    <location>
        <begin position="15"/>
        <end position="58"/>
    </location>
</feature>
<comment type="caution">
    <text evidence="2">The sequence shown here is derived from an EMBL/GenBank/DDBJ whole genome shotgun (WGS) entry which is preliminary data.</text>
</comment>
<keyword evidence="3" id="KW-1185">Reference proteome</keyword>
<dbReference type="Proteomes" id="UP001488805">
    <property type="component" value="Unassembled WGS sequence"/>
</dbReference>
<reference evidence="2 3" key="1">
    <citation type="journal article" date="2024" name="Genome Biol. Evol.">
        <title>Chromosome-level genome assembly of the viviparous eelpout Zoarces viviparus.</title>
        <authorList>
            <person name="Fuhrmann N."/>
            <person name="Brasseur M.V."/>
            <person name="Bakowski C.E."/>
            <person name="Podsiadlowski L."/>
            <person name="Prost S."/>
            <person name="Krehenwinkel H."/>
            <person name="Mayer C."/>
        </authorList>
    </citation>
    <scope>NUCLEOTIDE SEQUENCE [LARGE SCALE GENOMIC DNA]</scope>
    <source>
        <strain evidence="2">NO-MEL_2022_Ind0_liver</strain>
    </source>
</reference>
<gene>
    <name evidence="2" type="ORF">VZT92_001290</name>
</gene>